<dbReference type="SUPFAM" id="SSF51126">
    <property type="entry name" value="Pectin lyase-like"/>
    <property type="match status" value="1"/>
</dbReference>
<dbReference type="InterPro" id="IPR008638">
    <property type="entry name" value="FhaB/CdiA-like_TPS"/>
</dbReference>
<dbReference type="InterPro" id="IPR050909">
    <property type="entry name" value="Bact_Autotransporter_VF"/>
</dbReference>
<evidence type="ECO:0000313" key="2">
    <source>
        <dbReference type="EMBL" id="KHM52868.1"/>
    </source>
</evidence>
<dbReference type="Gene3D" id="2.160.20.10">
    <property type="entry name" value="Single-stranded right-handed beta-helix, Pectin lyase-like"/>
    <property type="match status" value="1"/>
</dbReference>
<dbReference type="NCBIfam" id="TIGR01901">
    <property type="entry name" value="adhes_NPXG"/>
    <property type="match status" value="1"/>
</dbReference>
<keyword evidence="3" id="KW-1185">Reference proteome</keyword>
<organism evidence="2 3">
    <name type="scientific">Anaerovibrio lipolyticus</name>
    <dbReference type="NCBI Taxonomy" id="82374"/>
    <lineage>
        <taxon>Bacteria</taxon>
        <taxon>Bacillati</taxon>
        <taxon>Bacillota</taxon>
        <taxon>Negativicutes</taxon>
        <taxon>Selenomonadales</taxon>
        <taxon>Selenomonadaceae</taxon>
        <taxon>Anaerovibrio</taxon>
    </lineage>
</organism>
<sequence length="1478" mass="158308">MTNRNLLSKKIILGLATATLCYGPFGVGYAGPANDALPTGAKVTFGDVTISTTTATEENPVVKPTMDILQTTDKAIIDWNSFNVGRDATVNFIQTLNGKPNVAAMTLNRVNEAGGMSEIAGHINSIGSFILVNPNGTMFYDGSEVNAAGVVISTADIDAEQFKNGKLYFKQDGTKNENIIVNGTINASTNGVYMDKMLSDIKNNDALMSKLKENLKNSPLNLDGIQLATGFSVANNTIKLVADGDIVVGNTGSLQAVTSTTISGDKTVGTEEFSVEGDSSTRLGSITLRADQNADDINKNGVAAKVYLKNENASQIAAHSVGVYYNPDITKAGVNGAKVADIKDAAEDQVVALSDANVKYTQKNYKNTTDYGSKVADTFTQFSRDTKGNKVETANTGIVSESYNMLVNNLYQMEAIQDKTYGNMNGSYAQGTSFNASETANWNDGKGFKAIGFADTTVDNAFHGSFTGNGGTATYSISNLTINRQDENNVGLFGVAKDASFWSINLVDSNIVGKNNVGGIVGQAIEKSTLSSISVSKSSNITGIYNNYENGNNVGGIVGEMKDSTIRFSSNGATVSGHNNVGGLAGIVSGGAVSDKLNSSQEGYTNNIYKSNNSGVINSNGKSAGGLAGYVNSTLNTKDNKFATGDNITTDPTDNLTAVAITDSYSNGKVSGTTDVGGIVGTLENGTIQYTYNTNENAALSSSSVVSEASVGAGTSIYGKVTGTTNVGGIVGNMSSGAIVQSYNAGNVEGSTNVGGIVGSMSGGSITKAYNADNNTVLQTSAKGAKYYGFTVKNESNTIEDSYTYDNDKQTWLKNGTEQITADQLKAVPENTRMYYNRLAYRDATVTGTKNVGGVVGSMSNGTMEQVYNAGQVKANEGASNVGAFVGKHDAGSVNDSFYVTTENDGTKVTAQDQVVGNKEGSTMEGITAKTLYEAQSPNILKWTSKKDNSDNYKNTGNGWTIYNNSSTPLLNHFMKWININRQYQYDGTVHNLMTTDVANYYGGAFFDNGDGKDVYSTTGKYGTLKSVMGGYKASDWVIKSGQVTGNDDQEHISVYTYDNSTMWSPQHGYYTHDDARMIITPKTVTVSVTGEKTYGNNAVVGAEFADKPVADSGKYAMKVTTAFAKGDTLENLYDVDATSVKYNQDSNRLDASTYTTGFTNPTFTKKNENNYNYRIAFTDKLTVNKARLDVGLVGTKKYGEDTSKGIYEYYALRRNTNSSDDTLNNGNLKSFDYKNDYQAGGNNIPMKNQGTKKIDSDKVIKNNIIKKLEANTNVTQNGGTDSESKVINENTDILIHKESDGKYSIYSYKLGNVELDGNDIEKNYVLYYSNEGTLDILPKDVTVITEPSGRKVLPDTFTPETNPEMFREILTPVKPNNAAHHHPDVFENIDDEHFAEQIQETAEESKNGATEESKKIRYSGYNPKEARDGIRFITVEDTGINVEDAKAEHTTITIEPDSLVNGNTEITISGDAEAVAE</sequence>
<protein>
    <recommendedName>
        <fullName evidence="1">Filamentous haemagglutinin FhaB/tRNA nuclease CdiA-like TPS domain-containing protein</fullName>
    </recommendedName>
</protein>
<comment type="caution">
    <text evidence="2">The sequence shown here is derived from an EMBL/GenBank/DDBJ whole genome shotgun (WGS) entry which is preliminary data.</text>
</comment>
<dbReference type="Proteomes" id="UP000030993">
    <property type="component" value="Unassembled WGS sequence"/>
</dbReference>
<reference evidence="2 3" key="1">
    <citation type="journal article" date="2013" name="PLoS ONE">
        <title>Identification and characterization of three novel lipases belonging to families II and V from Anaerovibrio lipolyticus 5ST.</title>
        <authorList>
            <person name="Prive F."/>
            <person name="Kaderbhai N.N."/>
            <person name="Girdwood S."/>
            <person name="Worgan H.J."/>
            <person name="Pinloche E."/>
            <person name="Scollan N.D."/>
            <person name="Huws S.A."/>
            <person name="Newbold C.J."/>
        </authorList>
    </citation>
    <scope>NUCLEOTIDE SEQUENCE [LARGE SCALE GENOMIC DNA]</scope>
    <source>
        <strain evidence="2 3">5S</strain>
    </source>
</reference>
<dbReference type="SMART" id="SM00912">
    <property type="entry name" value="Haemagg_act"/>
    <property type="match status" value="1"/>
</dbReference>
<dbReference type="Gene3D" id="2.160.20.110">
    <property type="match status" value="3"/>
</dbReference>
<evidence type="ECO:0000313" key="3">
    <source>
        <dbReference type="Proteomes" id="UP000030993"/>
    </source>
</evidence>
<dbReference type="PANTHER" id="PTHR12338">
    <property type="entry name" value="AUTOTRANSPORTER"/>
    <property type="match status" value="1"/>
</dbReference>
<dbReference type="InterPro" id="IPR012334">
    <property type="entry name" value="Pectin_lyas_fold"/>
</dbReference>
<dbReference type="RefSeq" id="WP_039206074.1">
    <property type="nucleotide sequence ID" value="NZ_JSCE01000042.1"/>
</dbReference>
<accession>A0A0B2K1U8</accession>
<feature type="domain" description="Filamentous haemagglutinin FhaB/tRNA nuclease CdiA-like TPS" evidence="1">
    <location>
        <begin position="34"/>
        <end position="161"/>
    </location>
</feature>
<name>A0A0B2K1U8_9FIRM</name>
<gene>
    <name evidence="2" type="ORF">NZ47_02230</name>
</gene>
<proteinExistence type="predicted"/>
<evidence type="ECO:0000259" key="1">
    <source>
        <dbReference type="SMART" id="SM00912"/>
    </source>
</evidence>
<dbReference type="EMBL" id="JSCE01000042">
    <property type="protein sequence ID" value="KHM52868.1"/>
    <property type="molecule type" value="Genomic_DNA"/>
</dbReference>
<dbReference type="InterPro" id="IPR011050">
    <property type="entry name" value="Pectin_lyase_fold/virulence"/>
</dbReference>
<dbReference type="STRING" id="82374.NZ47_02230"/>
<dbReference type="PANTHER" id="PTHR12338:SF5">
    <property type="entry name" value="ANTIGEN 43-RELATED"/>
    <property type="match status" value="1"/>
</dbReference>